<gene>
    <name evidence="2" type="ORF">METZ01_LOCUS175696</name>
</gene>
<accession>A0A382CAI4</accession>
<proteinExistence type="predicted"/>
<dbReference type="InterPro" id="IPR000192">
    <property type="entry name" value="Aminotrans_V_dom"/>
</dbReference>
<evidence type="ECO:0000313" key="2">
    <source>
        <dbReference type="EMBL" id="SVB22842.1"/>
    </source>
</evidence>
<dbReference type="SUPFAM" id="SSF53383">
    <property type="entry name" value="PLP-dependent transferases"/>
    <property type="match status" value="1"/>
</dbReference>
<dbReference type="PANTHER" id="PTHR43586">
    <property type="entry name" value="CYSTEINE DESULFURASE"/>
    <property type="match status" value="1"/>
</dbReference>
<dbReference type="Gene3D" id="3.90.1150.10">
    <property type="entry name" value="Aspartate Aminotransferase, domain 1"/>
    <property type="match status" value="1"/>
</dbReference>
<dbReference type="InterPro" id="IPR015422">
    <property type="entry name" value="PyrdxlP-dep_Trfase_small"/>
</dbReference>
<dbReference type="AlphaFoldDB" id="A0A382CAI4"/>
<feature type="non-terminal residue" evidence="2">
    <location>
        <position position="1"/>
    </location>
</feature>
<organism evidence="2">
    <name type="scientific">marine metagenome</name>
    <dbReference type="NCBI Taxonomy" id="408172"/>
    <lineage>
        <taxon>unclassified sequences</taxon>
        <taxon>metagenomes</taxon>
        <taxon>ecological metagenomes</taxon>
    </lineage>
</organism>
<feature type="domain" description="Aminotransferase class V" evidence="1">
    <location>
        <begin position="6"/>
        <end position="253"/>
    </location>
</feature>
<name>A0A382CAI4_9ZZZZ</name>
<protein>
    <recommendedName>
        <fullName evidence="1">Aminotransferase class V domain-containing protein</fullName>
    </recommendedName>
</protein>
<dbReference type="Pfam" id="PF00266">
    <property type="entry name" value="Aminotran_5"/>
    <property type="match status" value="1"/>
</dbReference>
<dbReference type="PANTHER" id="PTHR43586:SF15">
    <property type="entry name" value="BLR3095 PROTEIN"/>
    <property type="match status" value="1"/>
</dbReference>
<dbReference type="InterPro" id="IPR015424">
    <property type="entry name" value="PyrdxlP-dep_Trfase"/>
</dbReference>
<dbReference type="EMBL" id="UINC01033482">
    <property type="protein sequence ID" value="SVB22842.1"/>
    <property type="molecule type" value="Genomic_DNA"/>
</dbReference>
<sequence length="277" mass="30563">VLEEQFPSNVYGWIELARRSGVKLKTVPRPADGDWTQTILNAINSKTALAALPHCHWTDGGLIDLELISASLRKYDAALVVDATQSLGAMPLDINRIQPDFLVASCYKWLLGPYSTGILYVAPKHQDGYPIEPGWANRAGSENFTALVTYTDKYQPGARRFDMGERSNFALLPPMIVGFQQIIDWGIDAIQETITGMTDIIANRAVENGLKVSNRSDRAGHFLGVRLPGGVPSDLTAQLAKQNVFVSVRGDSVRITPHLYNNSDDVDKLFEFLVPHL</sequence>
<dbReference type="Gene3D" id="3.40.640.10">
    <property type="entry name" value="Type I PLP-dependent aspartate aminotransferase-like (Major domain)"/>
    <property type="match status" value="1"/>
</dbReference>
<dbReference type="InterPro" id="IPR015421">
    <property type="entry name" value="PyrdxlP-dep_Trfase_major"/>
</dbReference>
<reference evidence="2" key="1">
    <citation type="submission" date="2018-05" db="EMBL/GenBank/DDBJ databases">
        <authorList>
            <person name="Lanie J.A."/>
            <person name="Ng W.-L."/>
            <person name="Kazmierczak K.M."/>
            <person name="Andrzejewski T.M."/>
            <person name="Davidsen T.M."/>
            <person name="Wayne K.J."/>
            <person name="Tettelin H."/>
            <person name="Glass J.I."/>
            <person name="Rusch D."/>
            <person name="Podicherti R."/>
            <person name="Tsui H.-C.T."/>
            <person name="Winkler M.E."/>
        </authorList>
    </citation>
    <scope>NUCLEOTIDE SEQUENCE</scope>
</reference>
<evidence type="ECO:0000259" key="1">
    <source>
        <dbReference type="Pfam" id="PF00266"/>
    </source>
</evidence>